<name>N6TUX7_DENPD</name>
<dbReference type="OrthoDB" id="273123at2759"/>
<dbReference type="PANTHER" id="PTHR13252:SF9">
    <property type="entry name" value="F-BOX ONLY PROTEIN 28"/>
    <property type="match status" value="1"/>
</dbReference>
<feature type="coiled-coil region" evidence="1">
    <location>
        <begin position="636"/>
        <end position="698"/>
    </location>
</feature>
<dbReference type="Pfam" id="PF09332">
    <property type="entry name" value="Mcm10"/>
    <property type="match status" value="1"/>
</dbReference>
<feature type="compositionally biased region" description="Basic and acidic residues" evidence="2">
    <location>
        <begin position="846"/>
        <end position="856"/>
    </location>
</feature>
<feature type="region of interest" description="Disordered" evidence="2">
    <location>
        <begin position="96"/>
        <end position="160"/>
    </location>
</feature>
<dbReference type="HOGENOM" id="CLU_333785_0_0_1"/>
<dbReference type="InterPro" id="IPR039719">
    <property type="entry name" value="FBXO28"/>
</dbReference>
<proteinExistence type="predicted"/>
<dbReference type="Pfam" id="PF24863">
    <property type="entry name" value="zf-CCCH_Mcm10"/>
    <property type="match status" value="1"/>
</dbReference>
<accession>N6TUX7</accession>
<sequence length="856" mass="96850">MSQASYSILHLPEVALDKVFSFLSFDEIAKNRIASNQVSLEDSKKAALSVISKLKGKNGDPPSANQLEAGESQITLEEFEAELDYSDNEDIGATEKVNSVEEVQEPTKTKSETVQKSSIQSPSSRGSKSSSTSMHVQAKNSSHLSSPKGNSSSKFPLVDKSPIVTPKKSFTVGSALDSMTMGVPMLSGPARGDFIDLSKPITSRHVDRAKLNALKFIQRNGPIKKIDPNNTKTTGSLKRSIENVLVDPQKQHAAKRSKLQESEFISDRFKKMMAMTSKHADLLDIRDDEEKEKYFNKLEIKEKMEDKMANTHKVKCKAVKCLKCKYTSFSASDLCKSEHHPLKVFDAMKRFYQCGNCKNRTVTLELVPTKPCNNCGSSKWEKTGMMKEKIAVVQHNLSIRGGEQKFLNSVVADANVCKKFNGIGSKLLSRGFIQLERRHAAIYRRVKTSLPRRESERKTHPLARHNEILQGVETRLSMLNMTYLRYIEHQIMCFIPGKVLDEIKCILNVVETSQSPPRPLQLLQELRDLSSMAIEHFDEHILPRCREKLEQQSGSPENILRELEVVAGSLTPFTKLQGFPYQHLTSKLKPSTKMLVEQQLPNGLTAELHKMKKIAKTHKHHISYLTQNTQKLGLKLRKQNNKLRIQAGKLREQERKLQEQTAKIMGQEEALNEVKKHMEEWEHKYKDLTAELVRARDEILLKTSNNSNSSQNLTDPSVSHNQYKSNIKPRVAHILPKHYLGIDLERKRKSSINLEIPLKRSRSPTVPSSSTQKVGTRIKDLCLDIPDLVKFETNKPNKANNAEADADNDEANTRNKTFISSFFNNLLTNSPIPNMPRKRKMTETVSHGDEKLSKDK</sequence>
<evidence type="ECO:0000256" key="2">
    <source>
        <dbReference type="SAM" id="MobiDB-lite"/>
    </source>
</evidence>
<protein>
    <submittedName>
        <fullName evidence="3">Uncharacterized protein</fullName>
    </submittedName>
</protein>
<dbReference type="SMART" id="SM01280">
    <property type="entry name" value="Mcm10"/>
    <property type="match status" value="1"/>
</dbReference>
<dbReference type="EMBL" id="KB741237">
    <property type="protein sequence ID" value="ENN72196.1"/>
    <property type="molecule type" value="Genomic_DNA"/>
</dbReference>
<dbReference type="InterPro" id="IPR056791">
    <property type="entry name" value="Znf_Mcm10_C"/>
</dbReference>
<evidence type="ECO:0000313" key="3">
    <source>
        <dbReference type="EMBL" id="ENN72196.1"/>
    </source>
</evidence>
<evidence type="ECO:0000256" key="1">
    <source>
        <dbReference type="SAM" id="Coils"/>
    </source>
</evidence>
<dbReference type="InterPro" id="IPR015411">
    <property type="entry name" value="Rep_factor_Mcm10_C"/>
</dbReference>
<organism evidence="3">
    <name type="scientific">Dendroctonus ponderosae</name>
    <name type="common">Mountain pine beetle</name>
    <dbReference type="NCBI Taxonomy" id="77166"/>
    <lineage>
        <taxon>Eukaryota</taxon>
        <taxon>Metazoa</taxon>
        <taxon>Ecdysozoa</taxon>
        <taxon>Arthropoda</taxon>
        <taxon>Hexapoda</taxon>
        <taxon>Insecta</taxon>
        <taxon>Pterygota</taxon>
        <taxon>Neoptera</taxon>
        <taxon>Endopterygota</taxon>
        <taxon>Coleoptera</taxon>
        <taxon>Polyphaga</taxon>
        <taxon>Cucujiformia</taxon>
        <taxon>Curculionidae</taxon>
        <taxon>Scolytinae</taxon>
        <taxon>Dendroctonus</taxon>
    </lineage>
</organism>
<feature type="non-terminal residue" evidence="3">
    <location>
        <position position="1"/>
    </location>
</feature>
<feature type="compositionally biased region" description="Low complexity" evidence="2">
    <location>
        <begin position="117"/>
        <end position="133"/>
    </location>
</feature>
<dbReference type="GO" id="GO:0000209">
    <property type="term" value="P:protein polyubiquitination"/>
    <property type="evidence" value="ECO:0007669"/>
    <property type="project" value="TreeGrafter"/>
</dbReference>
<gene>
    <name evidence="3" type="ORF">YQE_11156</name>
</gene>
<feature type="compositionally biased region" description="Polar residues" evidence="2">
    <location>
        <begin position="134"/>
        <end position="154"/>
    </location>
</feature>
<keyword evidence="1" id="KW-0175">Coiled coil</keyword>
<dbReference type="PANTHER" id="PTHR13252">
    <property type="entry name" value="F-BOX ONLY PROTEIN 28"/>
    <property type="match status" value="1"/>
</dbReference>
<feature type="region of interest" description="Disordered" evidence="2">
    <location>
        <begin position="829"/>
        <end position="856"/>
    </location>
</feature>
<reference evidence="3" key="1">
    <citation type="journal article" date="2013" name="Genome Biol.">
        <title>Draft genome of the mountain pine beetle, Dendroctonus ponderosae Hopkins, a major forest pest.</title>
        <authorList>
            <person name="Keeling C.I."/>
            <person name="Yuen M.M."/>
            <person name="Liao N.Y."/>
            <person name="Docking T.R."/>
            <person name="Chan S.K."/>
            <person name="Taylor G.A."/>
            <person name="Palmquist D.L."/>
            <person name="Jackman S.D."/>
            <person name="Nguyen A."/>
            <person name="Li M."/>
            <person name="Henderson H."/>
            <person name="Janes J.K."/>
            <person name="Zhao Y."/>
            <person name="Pandoh P."/>
            <person name="Moore R."/>
            <person name="Sperling F.A."/>
            <person name="Huber D.P."/>
            <person name="Birol I."/>
            <person name="Jones S.J."/>
            <person name="Bohlmann J."/>
        </authorList>
    </citation>
    <scope>NUCLEOTIDE SEQUENCE</scope>
</reference>
<dbReference type="AlphaFoldDB" id="N6TUX7"/>